<dbReference type="Proteomes" id="UP000813385">
    <property type="component" value="Unassembled WGS sequence"/>
</dbReference>
<evidence type="ECO:0000313" key="1">
    <source>
        <dbReference type="EMBL" id="KAH7363273.1"/>
    </source>
</evidence>
<dbReference type="EMBL" id="JAGPXD010000003">
    <property type="protein sequence ID" value="KAH7363273.1"/>
    <property type="molecule type" value="Genomic_DNA"/>
</dbReference>
<organism evidence="1 2">
    <name type="scientific">Plectosphaerella cucumerina</name>
    <dbReference type="NCBI Taxonomy" id="40658"/>
    <lineage>
        <taxon>Eukaryota</taxon>
        <taxon>Fungi</taxon>
        <taxon>Dikarya</taxon>
        <taxon>Ascomycota</taxon>
        <taxon>Pezizomycotina</taxon>
        <taxon>Sordariomycetes</taxon>
        <taxon>Hypocreomycetidae</taxon>
        <taxon>Glomerellales</taxon>
        <taxon>Plectosphaerellaceae</taxon>
        <taxon>Plectosphaerella</taxon>
    </lineage>
</organism>
<dbReference type="OrthoDB" id="5423490at2759"/>
<sequence length="364" mass="40029">MTTAVVEPVATKLAFGDDDEGTAVEPSMSVSGGPGGNFHAPIHESLTLSTLINVPNSGVAPGTSLSSANNADWEFIRGVVWNDDPAGLLFEDKADANHAYSTGAMWWIKYNAGEEEWNPSQLDDDRFYNVIGRSHYGDMQFLHCMAAAPGEQPAETKRSVMIWMEVMYKLSNGEEGITLDTLVKNSKLGDLLATPDDVPGGSIPPRFQSLSYMLAPKSPFQAIDIRRRALGSMLHVIQDSYAIGHTQRVPLNKDDQTNTDPLAYKPGTTDRWGAILNFHTYFGQNGDKHGHYDHPFDAIPDPEDLGNLDQWNGMIGCRDAVDKCIALARMRFEGKKWDDGVARFLDEEVFAVDERATPANNHVG</sequence>
<reference evidence="1" key="1">
    <citation type="journal article" date="2021" name="Nat. Commun.">
        <title>Genetic determinants of endophytism in the Arabidopsis root mycobiome.</title>
        <authorList>
            <person name="Mesny F."/>
            <person name="Miyauchi S."/>
            <person name="Thiergart T."/>
            <person name="Pickel B."/>
            <person name="Atanasova L."/>
            <person name="Karlsson M."/>
            <person name="Huettel B."/>
            <person name="Barry K.W."/>
            <person name="Haridas S."/>
            <person name="Chen C."/>
            <person name="Bauer D."/>
            <person name="Andreopoulos W."/>
            <person name="Pangilinan J."/>
            <person name="LaButti K."/>
            <person name="Riley R."/>
            <person name="Lipzen A."/>
            <person name="Clum A."/>
            <person name="Drula E."/>
            <person name="Henrissat B."/>
            <person name="Kohler A."/>
            <person name="Grigoriev I.V."/>
            <person name="Martin F.M."/>
            <person name="Hacquard S."/>
        </authorList>
    </citation>
    <scope>NUCLEOTIDE SEQUENCE</scope>
    <source>
        <strain evidence="1">MPI-CAGE-AT-0016</strain>
    </source>
</reference>
<proteinExistence type="predicted"/>
<keyword evidence="2" id="KW-1185">Reference proteome</keyword>
<protein>
    <submittedName>
        <fullName evidence="1">Uncharacterized protein</fullName>
    </submittedName>
</protein>
<comment type="caution">
    <text evidence="1">The sequence shown here is derived from an EMBL/GenBank/DDBJ whole genome shotgun (WGS) entry which is preliminary data.</text>
</comment>
<dbReference type="AlphaFoldDB" id="A0A8K0TFZ1"/>
<evidence type="ECO:0000313" key="2">
    <source>
        <dbReference type="Proteomes" id="UP000813385"/>
    </source>
</evidence>
<gene>
    <name evidence="1" type="ORF">B0T11DRAFT_339902</name>
</gene>
<name>A0A8K0TFZ1_9PEZI</name>
<accession>A0A8K0TFZ1</accession>